<evidence type="ECO:0000256" key="5">
    <source>
        <dbReference type="ARBA" id="ARBA00023004"/>
    </source>
</evidence>
<dbReference type="SUPFAM" id="SSF46626">
    <property type="entry name" value="Cytochrome c"/>
    <property type="match status" value="1"/>
</dbReference>
<protein>
    <submittedName>
        <fullName evidence="9">Cytochrome c</fullName>
    </submittedName>
</protein>
<dbReference type="InterPro" id="IPR002324">
    <property type="entry name" value="Cyt_c_ID"/>
</dbReference>
<dbReference type="RefSeq" id="WP_310375607.1">
    <property type="nucleotide sequence ID" value="NZ_JAVDXT010000004.1"/>
</dbReference>
<dbReference type="PROSITE" id="PS51007">
    <property type="entry name" value="CYTC"/>
    <property type="match status" value="1"/>
</dbReference>
<keyword evidence="10" id="KW-1185">Reference proteome</keyword>
<dbReference type="InterPro" id="IPR036909">
    <property type="entry name" value="Cyt_c-like_dom_sf"/>
</dbReference>
<keyword evidence="1" id="KW-0813">Transport</keyword>
<evidence type="ECO:0000256" key="2">
    <source>
        <dbReference type="ARBA" id="ARBA00022617"/>
    </source>
</evidence>
<keyword evidence="4" id="KW-0249">Electron transport</keyword>
<evidence type="ECO:0000313" key="10">
    <source>
        <dbReference type="Proteomes" id="UP001180487"/>
    </source>
</evidence>
<feature type="domain" description="Cytochrome c" evidence="8">
    <location>
        <begin position="17"/>
        <end position="102"/>
    </location>
</feature>
<evidence type="ECO:0000256" key="3">
    <source>
        <dbReference type="ARBA" id="ARBA00022723"/>
    </source>
</evidence>
<evidence type="ECO:0000259" key="8">
    <source>
        <dbReference type="PROSITE" id="PS51007"/>
    </source>
</evidence>
<dbReference type="EMBL" id="JAVDXT010000004">
    <property type="protein sequence ID" value="MDR7379166.1"/>
    <property type="molecule type" value="Genomic_DNA"/>
</dbReference>
<keyword evidence="7" id="KW-0732">Signal</keyword>
<keyword evidence="2 6" id="KW-0349">Heme</keyword>
<dbReference type="Proteomes" id="UP001180487">
    <property type="component" value="Unassembled WGS sequence"/>
</dbReference>
<dbReference type="PRINTS" id="PR00606">
    <property type="entry name" value="CYTCHROMECID"/>
</dbReference>
<dbReference type="InterPro" id="IPR009056">
    <property type="entry name" value="Cyt_c-like_dom"/>
</dbReference>
<feature type="chain" id="PRO_5045411259" evidence="7">
    <location>
        <begin position="20"/>
        <end position="104"/>
    </location>
</feature>
<evidence type="ECO:0000313" key="9">
    <source>
        <dbReference type="EMBL" id="MDR7379166.1"/>
    </source>
</evidence>
<name>A0ABU2CD02_9BURK</name>
<accession>A0ABU2CD02</accession>
<evidence type="ECO:0000256" key="6">
    <source>
        <dbReference type="PROSITE-ProRule" id="PRU00433"/>
    </source>
</evidence>
<proteinExistence type="predicted"/>
<dbReference type="Gene3D" id="1.10.760.10">
    <property type="entry name" value="Cytochrome c-like domain"/>
    <property type="match status" value="1"/>
</dbReference>
<keyword evidence="3 6" id="KW-0479">Metal-binding</keyword>
<evidence type="ECO:0000256" key="7">
    <source>
        <dbReference type="SAM" id="SignalP"/>
    </source>
</evidence>
<organism evidence="9 10">
    <name type="scientific">Rhodoferax ferrireducens</name>
    <dbReference type="NCBI Taxonomy" id="192843"/>
    <lineage>
        <taxon>Bacteria</taxon>
        <taxon>Pseudomonadati</taxon>
        <taxon>Pseudomonadota</taxon>
        <taxon>Betaproteobacteria</taxon>
        <taxon>Burkholderiales</taxon>
        <taxon>Comamonadaceae</taxon>
        <taxon>Rhodoferax</taxon>
    </lineage>
</organism>
<reference evidence="9 10" key="1">
    <citation type="submission" date="2023-07" db="EMBL/GenBank/DDBJ databases">
        <title>Sorghum-associated microbial communities from plants grown in Nebraska, USA.</title>
        <authorList>
            <person name="Schachtman D."/>
        </authorList>
    </citation>
    <scope>NUCLEOTIDE SEQUENCE [LARGE SCALE GENOMIC DNA]</scope>
    <source>
        <strain evidence="9 10">BE313</strain>
    </source>
</reference>
<comment type="caution">
    <text evidence="9">The sequence shown here is derived from an EMBL/GenBank/DDBJ whole genome shotgun (WGS) entry which is preliminary data.</text>
</comment>
<keyword evidence="5 6" id="KW-0408">Iron</keyword>
<evidence type="ECO:0000256" key="1">
    <source>
        <dbReference type="ARBA" id="ARBA00022448"/>
    </source>
</evidence>
<gene>
    <name evidence="9" type="ORF">J2X19_003860</name>
</gene>
<sequence>MLRLGAMAAVLLWTGLAVAAAPSELAQDYGCMSCHGLVRKQVGPGFAQVAARYRGDAEAPQRLAGKIRNGGVGIWGRLSMPRQPHVSEADAQALARWVLSQPAP</sequence>
<dbReference type="Pfam" id="PF00034">
    <property type="entry name" value="Cytochrom_C"/>
    <property type="match status" value="1"/>
</dbReference>
<feature type="signal peptide" evidence="7">
    <location>
        <begin position="1"/>
        <end position="19"/>
    </location>
</feature>
<evidence type="ECO:0000256" key="4">
    <source>
        <dbReference type="ARBA" id="ARBA00022982"/>
    </source>
</evidence>